<dbReference type="Gene3D" id="3.30.160.60">
    <property type="entry name" value="Classic Zinc Finger"/>
    <property type="match status" value="1"/>
</dbReference>
<dbReference type="Proteomes" id="UP001150925">
    <property type="component" value="Unassembled WGS sequence"/>
</dbReference>
<feature type="domain" description="C2H2-type" evidence="1">
    <location>
        <begin position="33"/>
        <end position="56"/>
    </location>
</feature>
<keyword evidence="3" id="KW-1185">Reference proteome</keyword>
<reference evidence="2" key="1">
    <citation type="submission" date="2022-07" db="EMBL/GenBank/DDBJ databases">
        <title>Phylogenomic reconstructions and comparative analyses of Kickxellomycotina fungi.</title>
        <authorList>
            <person name="Reynolds N.K."/>
            <person name="Stajich J.E."/>
            <person name="Barry K."/>
            <person name="Grigoriev I.V."/>
            <person name="Crous P."/>
            <person name="Smith M.E."/>
        </authorList>
    </citation>
    <scope>NUCLEOTIDE SEQUENCE</scope>
    <source>
        <strain evidence="2">RSA 1196</strain>
    </source>
</reference>
<name>A0A9W8ALN8_9FUNG</name>
<dbReference type="EMBL" id="JANBPY010002883">
    <property type="protein sequence ID" value="KAJ1953398.1"/>
    <property type="molecule type" value="Genomic_DNA"/>
</dbReference>
<dbReference type="InterPro" id="IPR013087">
    <property type="entry name" value="Znf_C2H2_type"/>
</dbReference>
<proteinExistence type="predicted"/>
<evidence type="ECO:0000259" key="1">
    <source>
        <dbReference type="PROSITE" id="PS00028"/>
    </source>
</evidence>
<dbReference type="OrthoDB" id="427030at2759"/>
<accession>A0A9W8ALN8</accession>
<evidence type="ECO:0000313" key="3">
    <source>
        <dbReference type="Proteomes" id="UP001150925"/>
    </source>
</evidence>
<evidence type="ECO:0000313" key="2">
    <source>
        <dbReference type="EMBL" id="KAJ1953398.1"/>
    </source>
</evidence>
<sequence>MDKLQYSKEPTAAEELTGYDYANVDTTRRKYQCPIPHCLYRYVRKGNVKQHILRSHPLPAVVQSLLQDTFTSLFDIAVQSVLDEHLAAFAHQFPTL</sequence>
<organism evidence="2 3">
    <name type="scientific">Dispira parvispora</name>
    <dbReference type="NCBI Taxonomy" id="1520584"/>
    <lineage>
        <taxon>Eukaryota</taxon>
        <taxon>Fungi</taxon>
        <taxon>Fungi incertae sedis</taxon>
        <taxon>Zoopagomycota</taxon>
        <taxon>Kickxellomycotina</taxon>
        <taxon>Dimargaritomycetes</taxon>
        <taxon>Dimargaritales</taxon>
        <taxon>Dimargaritaceae</taxon>
        <taxon>Dispira</taxon>
    </lineage>
</organism>
<comment type="caution">
    <text evidence="2">The sequence shown here is derived from an EMBL/GenBank/DDBJ whole genome shotgun (WGS) entry which is preliminary data.</text>
</comment>
<gene>
    <name evidence="2" type="ORF">IWQ62_006001</name>
</gene>
<dbReference type="PROSITE" id="PS00028">
    <property type="entry name" value="ZINC_FINGER_C2H2_1"/>
    <property type="match status" value="1"/>
</dbReference>
<protein>
    <recommendedName>
        <fullName evidence="1">C2H2-type domain-containing protein</fullName>
    </recommendedName>
</protein>
<dbReference type="AlphaFoldDB" id="A0A9W8ALN8"/>